<dbReference type="Proteomes" id="UP000629025">
    <property type="component" value="Unassembled WGS sequence"/>
</dbReference>
<evidence type="ECO:0000256" key="1">
    <source>
        <dbReference type="SAM" id="SignalP"/>
    </source>
</evidence>
<keyword evidence="3" id="KW-1185">Reference proteome</keyword>
<comment type="caution">
    <text evidence="2">The sequence shown here is derived from an EMBL/GenBank/DDBJ whole genome shotgun (WGS) entry which is preliminary data.</text>
</comment>
<name>A0ABQ1K3J9_9GAMM</name>
<evidence type="ECO:0000313" key="3">
    <source>
        <dbReference type="Proteomes" id="UP000629025"/>
    </source>
</evidence>
<organism evidence="2 3">
    <name type="scientific">Marinobacterium zhoushanense</name>
    <dbReference type="NCBI Taxonomy" id="1679163"/>
    <lineage>
        <taxon>Bacteria</taxon>
        <taxon>Pseudomonadati</taxon>
        <taxon>Pseudomonadota</taxon>
        <taxon>Gammaproteobacteria</taxon>
        <taxon>Oceanospirillales</taxon>
        <taxon>Oceanospirillaceae</taxon>
        <taxon>Marinobacterium</taxon>
    </lineage>
</organism>
<gene>
    <name evidence="2" type="ORF">GCM10011352_06610</name>
</gene>
<proteinExistence type="predicted"/>
<sequence>MKTLLLSLSLLLAALTSLQARANCAMDQTLCDAQCSIEHFGDKAARLGCESRCAAERAACSTKAGAEKAVELGKKALRDTGAFIEGFTGDKDKQE</sequence>
<evidence type="ECO:0000313" key="2">
    <source>
        <dbReference type="EMBL" id="GGB83445.1"/>
    </source>
</evidence>
<reference evidence="3" key="1">
    <citation type="journal article" date="2019" name="Int. J. Syst. Evol. Microbiol.">
        <title>The Global Catalogue of Microorganisms (GCM) 10K type strain sequencing project: providing services to taxonomists for standard genome sequencing and annotation.</title>
        <authorList>
            <consortium name="The Broad Institute Genomics Platform"/>
            <consortium name="The Broad Institute Genome Sequencing Center for Infectious Disease"/>
            <person name="Wu L."/>
            <person name="Ma J."/>
        </authorList>
    </citation>
    <scope>NUCLEOTIDE SEQUENCE [LARGE SCALE GENOMIC DNA]</scope>
    <source>
        <strain evidence="3">CGMCC 1.15341</strain>
    </source>
</reference>
<protein>
    <submittedName>
        <fullName evidence="2">Uncharacterized protein</fullName>
    </submittedName>
</protein>
<feature type="signal peptide" evidence="1">
    <location>
        <begin position="1"/>
        <end position="22"/>
    </location>
</feature>
<keyword evidence="1" id="KW-0732">Signal</keyword>
<dbReference type="RefSeq" id="WP_229680530.1">
    <property type="nucleotide sequence ID" value="NZ_BMIJ01000001.1"/>
</dbReference>
<accession>A0ABQ1K3J9</accession>
<dbReference type="EMBL" id="BMIJ01000001">
    <property type="protein sequence ID" value="GGB83445.1"/>
    <property type="molecule type" value="Genomic_DNA"/>
</dbReference>
<feature type="chain" id="PRO_5046302085" evidence="1">
    <location>
        <begin position="23"/>
        <end position="95"/>
    </location>
</feature>